<name>L8JTN4_9BACT</name>
<dbReference type="Proteomes" id="UP000011135">
    <property type="component" value="Unassembled WGS sequence"/>
</dbReference>
<evidence type="ECO:0000313" key="2">
    <source>
        <dbReference type="EMBL" id="ELR70879.1"/>
    </source>
</evidence>
<keyword evidence="1" id="KW-1133">Transmembrane helix</keyword>
<evidence type="ECO:0000313" key="3">
    <source>
        <dbReference type="Proteomes" id="UP000011135"/>
    </source>
</evidence>
<sequence>MIPVWYAASFLFRGTFCCFALPTTLLKRKVLTGKAIMSRTGGAYRRSKSACSPVIGRI</sequence>
<comment type="caution">
    <text evidence="2">The sequence shown here is derived from an EMBL/GenBank/DDBJ whole genome shotgun (WGS) entry which is preliminary data.</text>
</comment>
<protein>
    <submittedName>
        <fullName evidence="2">Uncharacterized protein</fullName>
    </submittedName>
</protein>
<dbReference type="EMBL" id="AMZN01000048">
    <property type="protein sequence ID" value="ELR70879.1"/>
    <property type="molecule type" value="Genomic_DNA"/>
</dbReference>
<evidence type="ECO:0000256" key="1">
    <source>
        <dbReference type="SAM" id="Phobius"/>
    </source>
</evidence>
<dbReference type="AlphaFoldDB" id="L8JTN4"/>
<reference evidence="2 3" key="1">
    <citation type="submission" date="2012-12" db="EMBL/GenBank/DDBJ databases">
        <title>Genome assembly of Fulvivirga imtechensis AK7.</title>
        <authorList>
            <person name="Nupur N."/>
            <person name="Khatri I."/>
            <person name="Kumar R."/>
            <person name="Subramanian S."/>
            <person name="Pinnaka A."/>
        </authorList>
    </citation>
    <scope>NUCLEOTIDE SEQUENCE [LARGE SCALE GENOMIC DNA]</scope>
    <source>
        <strain evidence="2 3">AK7</strain>
    </source>
</reference>
<organism evidence="2 3">
    <name type="scientific">Fulvivirga imtechensis AK7</name>
    <dbReference type="NCBI Taxonomy" id="1237149"/>
    <lineage>
        <taxon>Bacteria</taxon>
        <taxon>Pseudomonadati</taxon>
        <taxon>Bacteroidota</taxon>
        <taxon>Cytophagia</taxon>
        <taxon>Cytophagales</taxon>
        <taxon>Fulvivirgaceae</taxon>
        <taxon>Fulvivirga</taxon>
    </lineage>
</organism>
<accession>L8JTN4</accession>
<proteinExistence type="predicted"/>
<gene>
    <name evidence="2" type="ORF">C900_03314</name>
</gene>
<feature type="transmembrane region" description="Helical" evidence="1">
    <location>
        <begin position="6"/>
        <end position="26"/>
    </location>
</feature>
<keyword evidence="1" id="KW-0812">Transmembrane</keyword>
<keyword evidence="1" id="KW-0472">Membrane</keyword>
<keyword evidence="3" id="KW-1185">Reference proteome</keyword>